<proteinExistence type="predicted"/>
<dbReference type="InterPro" id="IPR045341">
    <property type="entry name" value="DUF6532"/>
</dbReference>
<reference evidence="3" key="2">
    <citation type="journal article" date="2020" name="Nat. Commun.">
        <title>Large-scale genome sequencing of mycorrhizal fungi provides insights into the early evolution of symbiotic traits.</title>
        <authorList>
            <person name="Miyauchi S."/>
            <person name="Kiss E."/>
            <person name="Kuo A."/>
            <person name="Drula E."/>
            <person name="Kohler A."/>
            <person name="Sanchez-Garcia M."/>
            <person name="Morin E."/>
            <person name="Andreopoulos B."/>
            <person name="Barry K.W."/>
            <person name="Bonito G."/>
            <person name="Buee M."/>
            <person name="Carver A."/>
            <person name="Chen C."/>
            <person name="Cichocki N."/>
            <person name="Clum A."/>
            <person name="Culley D."/>
            <person name="Crous P.W."/>
            <person name="Fauchery L."/>
            <person name="Girlanda M."/>
            <person name="Hayes R.D."/>
            <person name="Keri Z."/>
            <person name="LaButti K."/>
            <person name="Lipzen A."/>
            <person name="Lombard V."/>
            <person name="Magnuson J."/>
            <person name="Maillard F."/>
            <person name="Murat C."/>
            <person name="Nolan M."/>
            <person name="Ohm R.A."/>
            <person name="Pangilinan J."/>
            <person name="Pereira M.F."/>
            <person name="Perotto S."/>
            <person name="Peter M."/>
            <person name="Pfister S."/>
            <person name="Riley R."/>
            <person name="Sitrit Y."/>
            <person name="Stielow J.B."/>
            <person name="Szollosi G."/>
            <person name="Zifcakova L."/>
            <person name="Stursova M."/>
            <person name="Spatafora J.W."/>
            <person name="Tedersoo L."/>
            <person name="Vaario L.M."/>
            <person name="Yamada A."/>
            <person name="Yan M."/>
            <person name="Wang P."/>
            <person name="Xu J."/>
            <person name="Bruns T."/>
            <person name="Baldrian P."/>
            <person name="Vilgalys R."/>
            <person name="Dunand C."/>
            <person name="Henrissat B."/>
            <person name="Grigoriev I.V."/>
            <person name="Hibbett D."/>
            <person name="Nagy L.G."/>
            <person name="Martin F.M."/>
        </authorList>
    </citation>
    <scope>NUCLEOTIDE SEQUENCE</scope>
    <source>
        <strain evidence="3">BED1</strain>
    </source>
</reference>
<organism evidence="3 4">
    <name type="scientific">Boletus edulis BED1</name>
    <dbReference type="NCBI Taxonomy" id="1328754"/>
    <lineage>
        <taxon>Eukaryota</taxon>
        <taxon>Fungi</taxon>
        <taxon>Dikarya</taxon>
        <taxon>Basidiomycota</taxon>
        <taxon>Agaricomycotina</taxon>
        <taxon>Agaricomycetes</taxon>
        <taxon>Agaricomycetidae</taxon>
        <taxon>Boletales</taxon>
        <taxon>Boletineae</taxon>
        <taxon>Boletaceae</taxon>
        <taxon>Boletoideae</taxon>
        <taxon>Boletus</taxon>
    </lineage>
</organism>
<feature type="region of interest" description="Disordered" evidence="1">
    <location>
        <begin position="175"/>
        <end position="196"/>
    </location>
</feature>
<feature type="region of interest" description="Disordered" evidence="1">
    <location>
        <begin position="215"/>
        <end position="312"/>
    </location>
</feature>
<feature type="compositionally biased region" description="Basic and acidic residues" evidence="1">
    <location>
        <begin position="44"/>
        <end position="54"/>
    </location>
</feature>
<evidence type="ECO:0000313" key="4">
    <source>
        <dbReference type="Proteomes" id="UP001194468"/>
    </source>
</evidence>
<evidence type="ECO:0000256" key="1">
    <source>
        <dbReference type="SAM" id="MobiDB-lite"/>
    </source>
</evidence>
<feature type="region of interest" description="Disordered" evidence="1">
    <location>
        <begin position="1"/>
        <end position="151"/>
    </location>
</feature>
<feature type="compositionally biased region" description="Polar residues" evidence="1">
    <location>
        <begin position="241"/>
        <end position="260"/>
    </location>
</feature>
<feature type="compositionally biased region" description="Basic and acidic residues" evidence="1">
    <location>
        <begin position="215"/>
        <end position="226"/>
    </location>
</feature>
<dbReference type="AlphaFoldDB" id="A0AAD4GBA6"/>
<evidence type="ECO:0000259" key="2">
    <source>
        <dbReference type="Pfam" id="PF20149"/>
    </source>
</evidence>
<protein>
    <recommendedName>
        <fullName evidence="2">DUF6532 domain-containing protein</fullName>
    </recommendedName>
</protein>
<comment type="caution">
    <text evidence="3">The sequence shown here is derived from an EMBL/GenBank/DDBJ whole genome shotgun (WGS) entry which is preliminary data.</text>
</comment>
<dbReference type="EMBL" id="WHUW01000029">
    <property type="protein sequence ID" value="KAF8434358.1"/>
    <property type="molecule type" value="Genomic_DNA"/>
</dbReference>
<accession>A0AAD4GBA6</accession>
<evidence type="ECO:0000313" key="3">
    <source>
        <dbReference type="EMBL" id="KAF8434358.1"/>
    </source>
</evidence>
<sequence>MSSRPPSQAALNKAINGSTDQTSTQVRARPIREARPTQKAQYITDERREREHQRQKGKGKTTRRNVETRAPHEARDAVITSRDVELRTPNTGSNPPLDLRPQSGRVPPLTSSVRPKTKRTLTGFGNRDDIMTQSSGFINGPEGYSVGPPAKRMLTGTRANELMDRRRILAQDLFPQNEEGDGELGAAPQGYRVGQPAKRMLTSARAKELVDRRRVLAQDHHTQKDVDTDEPDGQGDEELSDGSQPQDATNEGSDKSNPPSSHAWERNSLDGESDALDDSEDVHAAGPGMGRTRDFDAGDVSGSDRDASLDNGEHGRVAAKDYEVAVREILKVAIGRFRSRLTAENAYPDRIEQVKWAKEAWAEGCKVCDTQINFNNEIIQLVRVSCRLSDYYSAGKILLTFARTARTQITNRTWHLTSELKTKIRPLTEAIYGFESSTKRAVVK</sequence>
<reference evidence="3" key="1">
    <citation type="submission" date="2019-10" db="EMBL/GenBank/DDBJ databases">
        <authorList>
            <consortium name="DOE Joint Genome Institute"/>
            <person name="Kuo A."/>
            <person name="Miyauchi S."/>
            <person name="Kiss E."/>
            <person name="Drula E."/>
            <person name="Kohler A."/>
            <person name="Sanchez-Garcia M."/>
            <person name="Andreopoulos B."/>
            <person name="Barry K.W."/>
            <person name="Bonito G."/>
            <person name="Buee M."/>
            <person name="Carver A."/>
            <person name="Chen C."/>
            <person name="Cichocki N."/>
            <person name="Clum A."/>
            <person name="Culley D."/>
            <person name="Crous P.W."/>
            <person name="Fauchery L."/>
            <person name="Girlanda M."/>
            <person name="Hayes R."/>
            <person name="Keri Z."/>
            <person name="LaButti K."/>
            <person name="Lipzen A."/>
            <person name="Lombard V."/>
            <person name="Magnuson J."/>
            <person name="Maillard F."/>
            <person name="Morin E."/>
            <person name="Murat C."/>
            <person name="Nolan M."/>
            <person name="Ohm R."/>
            <person name="Pangilinan J."/>
            <person name="Pereira M."/>
            <person name="Perotto S."/>
            <person name="Peter M."/>
            <person name="Riley R."/>
            <person name="Sitrit Y."/>
            <person name="Stielow B."/>
            <person name="Szollosi G."/>
            <person name="Zifcakova L."/>
            <person name="Stursova M."/>
            <person name="Spatafora J.W."/>
            <person name="Tedersoo L."/>
            <person name="Vaario L.-M."/>
            <person name="Yamada A."/>
            <person name="Yan M."/>
            <person name="Wang P."/>
            <person name="Xu J."/>
            <person name="Bruns T."/>
            <person name="Baldrian P."/>
            <person name="Vilgalys R."/>
            <person name="Henrissat B."/>
            <person name="Grigoriev I.V."/>
            <person name="Hibbett D."/>
            <person name="Nagy L.G."/>
            <person name="Martin F.M."/>
        </authorList>
    </citation>
    <scope>NUCLEOTIDE SEQUENCE</scope>
    <source>
        <strain evidence="3">BED1</strain>
    </source>
</reference>
<feature type="compositionally biased region" description="Acidic residues" evidence="1">
    <location>
        <begin position="227"/>
        <end position="240"/>
    </location>
</feature>
<feature type="domain" description="DUF6532" evidence="2">
    <location>
        <begin position="333"/>
        <end position="439"/>
    </location>
</feature>
<feature type="compositionally biased region" description="Basic and acidic residues" evidence="1">
    <location>
        <begin position="291"/>
        <end position="312"/>
    </location>
</feature>
<dbReference type="Proteomes" id="UP001194468">
    <property type="component" value="Unassembled WGS sequence"/>
</dbReference>
<feature type="compositionally biased region" description="Polar residues" evidence="1">
    <location>
        <begin position="1"/>
        <end position="26"/>
    </location>
</feature>
<keyword evidence="4" id="KW-1185">Reference proteome</keyword>
<feature type="compositionally biased region" description="Acidic residues" evidence="1">
    <location>
        <begin position="271"/>
        <end position="280"/>
    </location>
</feature>
<gene>
    <name evidence="3" type="ORF">L210DRAFT_3649203</name>
</gene>
<feature type="compositionally biased region" description="Basic and acidic residues" evidence="1">
    <location>
        <begin position="64"/>
        <end position="86"/>
    </location>
</feature>
<dbReference type="Pfam" id="PF20149">
    <property type="entry name" value="DUF6532"/>
    <property type="match status" value="1"/>
</dbReference>
<name>A0AAD4GBA6_BOLED</name>